<evidence type="ECO:0000313" key="2">
    <source>
        <dbReference type="EMBL" id="KAL1853609.1"/>
    </source>
</evidence>
<feature type="chain" id="PRO_5045280742" description="LAGLIDADG endonuclease" evidence="1">
    <location>
        <begin position="23"/>
        <end position="150"/>
    </location>
</feature>
<protein>
    <recommendedName>
        <fullName evidence="4">LAGLIDADG endonuclease</fullName>
    </recommendedName>
</protein>
<comment type="caution">
    <text evidence="2">The sequence shown here is derived from an EMBL/GenBank/DDBJ whole genome shotgun (WGS) entry which is preliminary data.</text>
</comment>
<sequence>MVTLMGWRGFVLAVMLFYLVMAASPTVSYWHAEYFGNESSLRGEYCKLLFISQSIRYKLQFSLRSSYKLVYFPDSICCLSKYKQYPHFDSDKYFLVDFGIEGILSQHVLDAFDFKVCYHKLGFLKPKFPQHQYYPGNFQRSQLRHVFISR</sequence>
<evidence type="ECO:0000313" key="3">
    <source>
        <dbReference type="Proteomes" id="UP001583177"/>
    </source>
</evidence>
<name>A0ABR3W5R9_9PEZI</name>
<proteinExistence type="predicted"/>
<accession>A0ABR3W5R9</accession>
<organism evidence="2 3">
    <name type="scientific">Diaporthe australafricana</name>
    <dbReference type="NCBI Taxonomy" id="127596"/>
    <lineage>
        <taxon>Eukaryota</taxon>
        <taxon>Fungi</taxon>
        <taxon>Dikarya</taxon>
        <taxon>Ascomycota</taxon>
        <taxon>Pezizomycotina</taxon>
        <taxon>Sordariomycetes</taxon>
        <taxon>Sordariomycetidae</taxon>
        <taxon>Diaporthales</taxon>
        <taxon>Diaporthaceae</taxon>
        <taxon>Diaporthe</taxon>
    </lineage>
</organism>
<evidence type="ECO:0008006" key="4">
    <source>
        <dbReference type="Google" id="ProtNLM"/>
    </source>
</evidence>
<dbReference type="Proteomes" id="UP001583177">
    <property type="component" value="Unassembled WGS sequence"/>
</dbReference>
<feature type="signal peptide" evidence="1">
    <location>
        <begin position="1"/>
        <end position="22"/>
    </location>
</feature>
<gene>
    <name evidence="2" type="ORF">Daus18300_011732</name>
</gene>
<evidence type="ECO:0000256" key="1">
    <source>
        <dbReference type="SAM" id="SignalP"/>
    </source>
</evidence>
<dbReference type="EMBL" id="JAWRVE010000147">
    <property type="protein sequence ID" value="KAL1853609.1"/>
    <property type="molecule type" value="Genomic_DNA"/>
</dbReference>
<keyword evidence="3" id="KW-1185">Reference proteome</keyword>
<reference evidence="2 3" key="1">
    <citation type="journal article" date="2024" name="IMA Fungus">
        <title>IMA Genome - F19 : A genome assembly and annotation guide to empower mycologists, including annotated draft genome sequences of Ceratocystis pirilliformis, Diaporthe australafricana, Fusarium ophioides, Paecilomyces lecythidis, and Sporothrix stenoceras.</title>
        <authorList>
            <person name="Aylward J."/>
            <person name="Wilson A.M."/>
            <person name="Visagie C.M."/>
            <person name="Spraker J."/>
            <person name="Barnes I."/>
            <person name="Buitendag C."/>
            <person name="Ceriani C."/>
            <person name="Del Mar Angel L."/>
            <person name="du Plessis D."/>
            <person name="Fuchs T."/>
            <person name="Gasser K."/>
            <person name="Kramer D."/>
            <person name="Li W."/>
            <person name="Munsamy K."/>
            <person name="Piso A."/>
            <person name="Price J.L."/>
            <person name="Sonnekus B."/>
            <person name="Thomas C."/>
            <person name="van der Nest A."/>
            <person name="van Dijk A."/>
            <person name="van Heerden A."/>
            <person name="van Vuuren N."/>
            <person name="Yilmaz N."/>
            <person name="Duong T.A."/>
            <person name="van der Merwe N.A."/>
            <person name="Wingfield M.J."/>
            <person name="Wingfield B.D."/>
        </authorList>
    </citation>
    <scope>NUCLEOTIDE SEQUENCE [LARGE SCALE GENOMIC DNA]</scope>
    <source>
        <strain evidence="2 3">CMW 18300</strain>
    </source>
</reference>
<keyword evidence="1" id="KW-0732">Signal</keyword>